<gene>
    <name evidence="1" type="ORF">V8G54_037117</name>
</gene>
<dbReference type="EMBL" id="CP144690">
    <property type="protein sequence ID" value="WVY91603.1"/>
    <property type="molecule type" value="Genomic_DNA"/>
</dbReference>
<organism evidence="1 2">
    <name type="scientific">Vigna mungo</name>
    <name type="common">Black gram</name>
    <name type="synonym">Phaseolus mungo</name>
    <dbReference type="NCBI Taxonomy" id="3915"/>
    <lineage>
        <taxon>Eukaryota</taxon>
        <taxon>Viridiplantae</taxon>
        <taxon>Streptophyta</taxon>
        <taxon>Embryophyta</taxon>
        <taxon>Tracheophyta</taxon>
        <taxon>Spermatophyta</taxon>
        <taxon>Magnoliopsida</taxon>
        <taxon>eudicotyledons</taxon>
        <taxon>Gunneridae</taxon>
        <taxon>Pentapetalae</taxon>
        <taxon>rosids</taxon>
        <taxon>fabids</taxon>
        <taxon>Fabales</taxon>
        <taxon>Fabaceae</taxon>
        <taxon>Papilionoideae</taxon>
        <taxon>50 kb inversion clade</taxon>
        <taxon>NPAAA clade</taxon>
        <taxon>indigoferoid/millettioid clade</taxon>
        <taxon>Phaseoleae</taxon>
        <taxon>Vigna</taxon>
    </lineage>
</organism>
<dbReference type="Proteomes" id="UP001374535">
    <property type="component" value="Chromosome 11"/>
</dbReference>
<dbReference type="AlphaFoldDB" id="A0AAQ3RG49"/>
<keyword evidence="2" id="KW-1185">Reference proteome</keyword>
<evidence type="ECO:0000313" key="2">
    <source>
        <dbReference type="Proteomes" id="UP001374535"/>
    </source>
</evidence>
<evidence type="ECO:0000313" key="1">
    <source>
        <dbReference type="EMBL" id="WVY91603.1"/>
    </source>
</evidence>
<proteinExistence type="predicted"/>
<reference evidence="1 2" key="1">
    <citation type="journal article" date="2023" name="Life. Sci Alliance">
        <title>Evolutionary insights into 3D genome organization and epigenetic landscape of Vigna mungo.</title>
        <authorList>
            <person name="Junaid A."/>
            <person name="Singh B."/>
            <person name="Bhatia S."/>
        </authorList>
    </citation>
    <scope>NUCLEOTIDE SEQUENCE [LARGE SCALE GENOMIC DNA]</scope>
    <source>
        <strain evidence="1">Urdbean</strain>
    </source>
</reference>
<sequence length="110" mass="12393">MIRRSSRTEFRYGVCEAVESVTKRTRKRERVCVKFGGSYGCENLVFYAEERVGMLVEGSWNAATDGESKSVKTVLTYTAGVSAHLRHVAPRKQFANGMGFLHVTRARVKM</sequence>
<name>A0AAQ3RG49_VIGMU</name>
<protein>
    <submittedName>
        <fullName evidence="1">Uncharacterized protein</fullName>
    </submittedName>
</protein>
<accession>A0AAQ3RG49</accession>